<comment type="caution">
    <text evidence="2">The sequence shown here is derived from an EMBL/GenBank/DDBJ whole genome shotgun (WGS) entry which is preliminary data.</text>
</comment>
<sequence length="151" mass="17648">MNVIRLQDMLSDIRVQQVKAIVVLNTSRLWRSDMVKVLIHRELKRQNVDIYSIEQPNYSIYSHDPNDFLINGMMELLDQYQPLEIALKLGRGRKQKAQKGGYAGGRVAYGYTTRKRHKQLVVDEQQAKVIKRLFELKEQHPLWSCPNTPSN</sequence>
<dbReference type="PANTHER" id="PTHR30461">
    <property type="entry name" value="DNA-INVERTASE FROM LAMBDOID PROPHAGE"/>
    <property type="match status" value="1"/>
</dbReference>
<keyword evidence="3" id="KW-1185">Reference proteome</keyword>
<dbReference type="SUPFAM" id="SSF53041">
    <property type="entry name" value="Resolvase-like"/>
    <property type="match status" value="1"/>
</dbReference>
<dbReference type="InterPro" id="IPR006119">
    <property type="entry name" value="Resolv_N"/>
</dbReference>
<dbReference type="Proteomes" id="UP001296943">
    <property type="component" value="Unassembled WGS sequence"/>
</dbReference>
<dbReference type="PANTHER" id="PTHR30461:SF23">
    <property type="entry name" value="DNA RECOMBINASE-RELATED"/>
    <property type="match status" value="1"/>
</dbReference>
<reference evidence="2 3" key="1">
    <citation type="submission" date="2021-01" db="EMBL/GenBank/DDBJ databases">
        <title>Genomic Encyclopedia of Type Strains, Phase IV (KMG-IV): sequencing the most valuable type-strain genomes for metagenomic binning, comparative biology and taxonomic classification.</title>
        <authorList>
            <person name="Goeker M."/>
        </authorList>
    </citation>
    <scope>NUCLEOTIDE SEQUENCE [LARGE SCALE GENOMIC DNA]</scope>
    <source>
        <strain evidence="2 3">DSM 23711</strain>
    </source>
</reference>
<gene>
    <name evidence="2" type="ORF">JOC48_001138</name>
</gene>
<protein>
    <submittedName>
        <fullName evidence="2">DNA invertase Pin-like site-specific DNA recombinase</fullName>
    </submittedName>
</protein>
<proteinExistence type="predicted"/>
<evidence type="ECO:0000259" key="1">
    <source>
        <dbReference type="Pfam" id="PF00239"/>
    </source>
</evidence>
<dbReference type="Gene3D" id="3.40.50.1390">
    <property type="entry name" value="Resolvase, N-terminal catalytic domain"/>
    <property type="match status" value="1"/>
</dbReference>
<organism evidence="2 3">
    <name type="scientific">Aquibacillus albus</name>
    <dbReference type="NCBI Taxonomy" id="1168171"/>
    <lineage>
        <taxon>Bacteria</taxon>
        <taxon>Bacillati</taxon>
        <taxon>Bacillota</taxon>
        <taxon>Bacilli</taxon>
        <taxon>Bacillales</taxon>
        <taxon>Bacillaceae</taxon>
        <taxon>Aquibacillus</taxon>
    </lineage>
</organism>
<dbReference type="Gene3D" id="3.90.1750.20">
    <property type="entry name" value="Putative Large Serine Recombinase, Chain B, Domain 2"/>
    <property type="match status" value="1"/>
</dbReference>
<dbReference type="InterPro" id="IPR038109">
    <property type="entry name" value="DNA_bind_recomb_sf"/>
</dbReference>
<accession>A0ABS2MYA4</accession>
<evidence type="ECO:0000313" key="2">
    <source>
        <dbReference type="EMBL" id="MBM7570660.1"/>
    </source>
</evidence>
<dbReference type="Pfam" id="PF00239">
    <property type="entry name" value="Resolvase"/>
    <property type="match status" value="1"/>
</dbReference>
<name>A0ABS2MYA4_9BACI</name>
<evidence type="ECO:0000313" key="3">
    <source>
        <dbReference type="Proteomes" id="UP001296943"/>
    </source>
</evidence>
<dbReference type="InterPro" id="IPR036162">
    <property type="entry name" value="Resolvase-like_N_sf"/>
</dbReference>
<dbReference type="InterPro" id="IPR050639">
    <property type="entry name" value="SSR_resolvase"/>
</dbReference>
<feature type="domain" description="Resolvase/invertase-type recombinase catalytic" evidence="1">
    <location>
        <begin position="6"/>
        <end position="101"/>
    </location>
</feature>
<dbReference type="EMBL" id="JAFBDR010000004">
    <property type="protein sequence ID" value="MBM7570660.1"/>
    <property type="molecule type" value="Genomic_DNA"/>
</dbReference>